<dbReference type="Proteomes" id="UP000308652">
    <property type="component" value="Unassembled WGS sequence"/>
</dbReference>
<dbReference type="AlphaFoldDB" id="A0A5C3MIC7"/>
<dbReference type="OrthoDB" id="3358973at2759"/>
<feature type="compositionally biased region" description="Polar residues" evidence="1">
    <location>
        <begin position="209"/>
        <end position="225"/>
    </location>
</feature>
<protein>
    <submittedName>
        <fullName evidence="2">Uncharacterized protein</fullName>
    </submittedName>
</protein>
<proteinExistence type="predicted"/>
<evidence type="ECO:0000313" key="2">
    <source>
        <dbReference type="EMBL" id="TFK44657.1"/>
    </source>
</evidence>
<feature type="compositionally biased region" description="Pro residues" evidence="1">
    <location>
        <begin position="250"/>
        <end position="268"/>
    </location>
</feature>
<keyword evidence="3" id="KW-1185">Reference proteome</keyword>
<feature type="compositionally biased region" description="Low complexity" evidence="1">
    <location>
        <begin position="1"/>
        <end position="23"/>
    </location>
</feature>
<feature type="compositionally biased region" description="Polar residues" evidence="1">
    <location>
        <begin position="31"/>
        <end position="51"/>
    </location>
</feature>
<evidence type="ECO:0000313" key="3">
    <source>
        <dbReference type="Proteomes" id="UP000308652"/>
    </source>
</evidence>
<accession>A0A5C3MIC7</accession>
<feature type="compositionally biased region" description="Low complexity" evidence="1">
    <location>
        <begin position="112"/>
        <end position="121"/>
    </location>
</feature>
<organism evidence="2 3">
    <name type="scientific">Crucibulum laeve</name>
    <dbReference type="NCBI Taxonomy" id="68775"/>
    <lineage>
        <taxon>Eukaryota</taxon>
        <taxon>Fungi</taxon>
        <taxon>Dikarya</taxon>
        <taxon>Basidiomycota</taxon>
        <taxon>Agaricomycotina</taxon>
        <taxon>Agaricomycetes</taxon>
        <taxon>Agaricomycetidae</taxon>
        <taxon>Agaricales</taxon>
        <taxon>Agaricineae</taxon>
        <taxon>Nidulariaceae</taxon>
        <taxon>Crucibulum</taxon>
    </lineage>
</organism>
<sequence length="324" mass="35015">MPSPSVVASAPSHTHAPSSSLPTAEERDIAQAQQTWLDDSGTTLPEQQSLKGKQRAVDVHDADTGSDDTIESPGTSTYPPVNDDEAETRRIEENLRRWEIAERQKRKAARVSSQNSSSQPSLVDDVTRRASLLWQGKRSKHPSGSGLGLGTHTALQSDDNADTVPLADINVSPTPSPTPSPTRTDSDEAQSDGPFADPPESLSPFADSHQINTTKEPKDSSQVIAVTSPTHRSSLLSPPPRKSTRRSRQPPTPKPLGLPPPKTPPPPITTTSYPKTLPPDPSQRGPQVEETPKETRWWHDWLCGCGEGPDRGGDNQAGRTNPFE</sequence>
<gene>
    <name evidence="2" type="ORF">BDQ12DRAFT_717814</name>
</gene>
<feature type="compositionally biased region" description="Low complexity" evidence="1">
    <location>
        <begin position="227"/>
        <end position="236"/>
    </location>
</feature>
<dbReference type="EMBL" id="ML213590">
    <property type="protein sequence ID" value="TFK44657.1"/>
    <property type="molecule type" value="Genomic_DNA"/>
</dbReference>
<name>A0A5C3MIC7_9AGAR</name>
<feature type="region of interest" description="Disordered" evidence="1">
    <location>
        <begin position="1"/>
        <end position="90"/>
    </location>
</feature>
<feature type="region of interest" description="Disordered" evidence="1">
    <location>
        <begin position="103"/>
        <end position="296"/>
    </location>
</feature>
<reference evidence="2 3" key="1">
    <citation type="journal article" date="2019" name="Nat. Ecol. Evol.">
        <title>Megaphylogeny resolves global patterns of mushroom evolution.</title>
        <authorList>
            <person name="Varga T."/>
            <person name="Krizsan K."/>
            <person name="Foldi C."/>
            <person name="Dima B."/>
            <person name="Sanchez-Garcia M."/>
            <person name="Sanchez-Ramirez S."/>
            <person name="Szollosi G.J."/>
            <person name="Szarkandi J.G."/>
            <person name="Papp V."/>
            <person name="Albert L."/>
            <person name="Andreopoulos W."/>
            <person name="Angelini C."/>
            <person name="Antonin V."/>
            <person name="Barry K.W."/>
            <person name="Bougher N.L."/>
            <person name="Buchanan P."/>
            <person name="Buyck B."/>
            <person name="Bense V."/>
            <person name="Catcheside P."/>
            <person name="Chovatia M."/>
            <person name="Cooper J."/>
            <person name="Damon W."/>
            <person name="Desjardin D."/>
            <person name="Finy P."/>
            <person name="Geml J."/>
            <person name="Haridas S."/>
            <person name="Hughes K."/>
            <person name="Justo A."/>
            <person name="Karasinski D."/>
            <person name="Kautmanova I."/>
            <person name="Kiss B."/>
            <person name="Kocsube S."/>
            <person name="Kotiranta H."/>
            <person name="LaButti K.M."/>
            <person name="Lechner B.E."/>
            <person name="Liimatainen K."/>
            <person name="Lipzen A."/>
            <person name="Lukacs Z."/>
            <person name="Mihaltcheva S."/>
            <person name="Morgado L.N."/>
            <person name="Niskanen T."/>
            <person name="Noordeloos M.E."/>
            <person name="Ohm R.A."/>
            <person name="Ortiz-Santana B."/>
            <person name="Ovrebo C."/>
            <person name="Racz N."/>
            <person name="Riley R."/>
            <person name="Savchenko A."/>
            <person name="Shiryaev A."/>
            <person name="Soop K."/>
            <person name="Spirin V."/>
            <person name="Szebenyi C."/>
            <person name="Tomsovsky M."/>
            <person name="Tulloss R.E."/>
            <person name="Uehling J."/>
            <person name="Grigoriev I.V."/>
            <person name="Vagvolgyi C."/>
            <person name="Papp T."/>
            <person name="Martin F.M."/>
            <person name="Miettinen O."/>
            <person name="Hibbett D.S."/>
            <person name="Nagy L.G."/>
        </authorList>
    </citation>
    <scope>NUCLEOTIDE SEQUENCE [LARGE SCALE GENOMIC DNA]</scope>
    <source>
        <strain evidence="2 3">CBS 166.37</strain>
    </source>
</reference>
<evidence type="ECO:0000256" key="1">
    <source>
        <dbReference type="SAM" id="MobiDB-lite"/>
    </source>
</evidence>